<reference evidence="1 2" key="1">
    <citation type="submission" date="2013-09" db="EMBL/GenBank/DDBJ databases">
        <title>Corchorus capsularis genome sequencing.</title>
        <authorList>
            <person name="Alam M."/>
            <person name="Haque M.S."/>
            <person name="Islam M.S."/>
            <person name="Emdad E.M."/>
            <person name="Islam M.M."/>
            <person name="Ahmed B."/>
            <person name="Halim A."/>
            <person name="Hossen Q.M.M."/>
            <person name="Hossain M.Z."/>
            <person name="Ahmed R."/>
            <person name="Khan M.M."/>
            <person name="Islam R."/>
            <person name="Rashid M.M."/>
            <person name="Khan S.A."/>
            <person name="Rahman M.S."/>
            <person name="Alam M."/>
        </authorList>
    </citation>
    <scope>NUCLEOTIDE SEQUENCE [LARGE SCALE GENOMIC DNA]</scope>
    <source>
        <strain evidence="2">cv. CVL-1</strain>
        <tissue evidence="1">Whole seedling</tissue>
    </source>
</reference>
<dbReference type="Proteomes" id="UP000188268">
    <property type="component" value="Unassembled WGS sequence"/>
</dbReference>
<keyword evidence="2" id="KW-1185">Reference proteome</keyword>
<sequence>MAIGFFKSLFVEVKVALPLFIRLGGHGLICNRKPDQISSQIQTTFLQDPSCGGTLFDH</sequence>
<dbReference type="Gramene" id="OMO67467">
    <property type="protein sequence ID" value="OMO67467"/>
    <property type="gene ID" value="CCACVL1_20509"/>
</dbReference>
<name>A0A1R3HAW2_COCAP</name>
<comment type="caution">
    <text evidence="1">The sequence shown here is derived from an EMBL/GenBank/DDBJ whole genome shotgun (WGS) entry which is preliminary data.</text>
</comment>
<organism evidence="1 2">
    <name type="scientific">Corchorus capsularis</name>
    <name type="common">Jute</name>
    <dbReference type="NCBI Taxonomy" id="210143"/>
    <lineage>
        <taxon>Eukaryota</taxon>
        <taxon>Viridiplantae</taxon>
        <taxon>Streptophyta</taxon>
        <taxon>Embryophyta</taxon>
        <taxon>Tracheophyta</taxon>
        <taxon>Spermatophyta</taxon>
        <taxon>Magnoliopsida</taxon>
        <taxon>eudicotyledons</taxon>
        <taxon>Gunneridae</taxon>
        <taxon>Pentapetalae</taxon>
        <taxon>rosids</taxon>
        <taxon>malvids</taxon>
        <taxon>Malvales</taxon>
        <taxon>Malvaceae</taxon>
        <taxon>Grewioideae</taxon>
        <taxon>Apeibeae</taxon>
        <taxon>Corchorus</taxon>
    </lineage>
</organism>
<protein>
    <submittedName>
        <fullName evidence="1">Uncharacterized protein</fullName>
    </submittedName>
</protein>
<dbReference type="EMBL" id="AWWV01012406">
    <property type="protein sequence ID" value="OMO67467.1"/>
    <property type="molecule type" value="Genomic_DNA"/>
</dbReference>
<accession>A0A1R3HAW2</accession>
<dbReference type="AlphaFoldDB" id="A0A1R3HAW2"/>
<evidence type="ECO:0000313" key="1">
    <source>
        <dbReference type="EMBL" id="OMO67467.1"/>
    </source>
</evidence>
<gene>
    <name evidence="1" type="ORF">CCACVL1_20509</name>
</gene>
<evidence type="ECO:0000313" key="2">
    <source>
        <dbReference type="Proteomes" id="UP000188268"/>
    </source>
</evidence>
<proteinExistence type="predicted"/>